<proteinExistence type="predicted"/>
<evidence type="ECO:0000313" key="3">
    <source>
        <dbReference type="Proteomes" id="UP000607653"/>
    </source>
</evidence>
<dbReference type="Proteomes" id="UP000607653">
    <property type="component" value="Unassembled WGS sequence"/>
</dbReference>
<organism evidence="2 3">
    <name type="scientific">Nelumbo nucifera</name>
    <name type="common">Sacred lotus</name>
    <dbReference type="NCBI Taxonomy" id="4432"/>
    <lineage>
        <taxon>Eukaryota</taxon>
        <taxon>Viridiplantae</taxon>
        <taxon>Streptophyta</taxon>
        <taxon>Embryophyta</taxon>
        <taxon>Tracheophyta</taxon>
        <taxon>Spermatophyta</taxon>
        <taxon>Magnoliopsida</taxon>
        <taxon>Proteales</taxon>
        <taxon>Nelumbonaceae</taxon>
        <taxon>Nelumbo</taxon>
    </lineage>
</organism>
<name>A0A822ZUA9_NELNU</name>
<comment type="caution">
    <text evidence="2">The sequence shown here is derived from an EMBL/GenBank/DDBJ whole genome shotgun (WGS) entry which is preliminary data.</text>
</comment>
<evidence type="ECO:0000313" key="2">
    <source>
        <dbReference type="EMBL" id="DAD47111.1"/>
    </source>
</evidence>
<feature type="region of interest" description="Disordered" evidence="1">
    <location>
        <begin position="34"/>
        <end position="55"/>
    </location>
</feature>
<dbReference type="EMBL" id="DUZY01000008">
    <property type="protein sequence ID" value="DAD47111.1"/>
    <property type="molecule type" value="Genomic_DNA"/>
</dbReference>
<protein>
    <submittedName>
        <fullName evidence="2">Uncharacterized protein</fullName>
    </submittedName>
</protein>
<feature type="region of interest" description="Disordered" evidence="1">
    <location>
        <begin position="1"/>
        <end position="22"/>
    </location>
</feature>
<keyword evidence="3" id="KW-1185">Reference proteome</keyword>
<reference evidence="2 3" key="1">
    <citation type="journal article" date="2020" name="Mol. Biol. Evol.">
        <title>Distinct Expression and Methylation Patterns for Genes with Different Fates following a Single Whole-Genome Duplication in Flowering Plants.</title>
        <authorList>
            <person name="Shi T."/>
            <person name="Rahmani R.S."/>
            <person name="Gugger P.F."/>
            <person name="Wang M."/>
            <person name="Li H."/>
            <person name="Zhang Y."/>
            <person name="Li Z."/>
            <person name="Wang Q."/>
            <person name="Van de Peer Y."/>
            <person name="Marchal K."/>
            <person name="Chen J."/>
        </authorList>
    </citation>
    <scope>NUCLEOTIDE SEQUENCE [LARGE SCALE GENOMIC DNA]</scope>
    <source>
        <tissue evidence="2">Leaf</tissue>
    </source>
</reference>
<evidence type="ECO:0000256" key="1">
    <source>
        <dbReference type="SAM" id="MobiDB-lite"/>
    </source>
</evidence>
<gene>
    <name evidence="2" type="ORF">HUJ06_017048</name>
</gene>
<accession>A0A822ZUA9</accession>
<sequence length="55" mass="5959">MNEGEKTIEMVGFPVDSSGSKGEKLVAATPLFSTEEKVNSDSPSREKIVREVEST</sequence>
<dbReference type="AlphaFoldDB" id="A0A822ZUA9"/>